<dbReference type="CDD" id="cd22332">
    <property type="entry name" value="HsdR_N"/>
    <property type="match status" value="1"/>
</dbReference>
<dbReference type="Pfam" id="PF11867">
    <property type="entry name" value="T1RH-like_C"/>
    <property type="match status" value="1"/>
</dbReference>
<proteinExistence type="inferred from homology"/>
<dbReference type="InterPro" id="IPR014001">
    <property type="entry name" value="Helicase_ATP-bd"/>
</dbReference>
<dbReference type="EC" id="3.1.21.3" evidence="11"/>
<keyword evidence="5 11" id="KW-0547">Nucleotide-binding</keyword>
<feature type="domain" description="Helicase ATP-binding" evidence="12">
    <location>
        <begin position="276"/>
        <end position="459"/>
    </location>
</feature>
<dbReference type="SUPFAM" id="SSF52540">
    <property type="entry name" value="P-loop containing nucleoside triphosphate hydrolases"/>
    <property type="match status" value="2"/>
</dbReference>
<dbReference type="PANTHER" id="PTHR30195:SF15">
    <property type="entry name" value="TYPE I RESTRICTION ENZYME HINDI ENDONUCLEASE SUBUNIT"/>
    <property type="match status" value="1"/>
</dbReference>
<keyword evidence="7" id="KW-0255">Endonuclease</keyword>
<accession>A0ABT2F682</accession>
<evidence type="ECO:0000256" key="2">
    <source>
        <dbReference type="ARBA" id="ARBA00008598"/>
    </source>
</evidence>
<dbReference type="InterPro" id="IPR004473">
    <property type="entry name" value="Restrct_endonuc_typeI_HsdR"/>
</dbReference>
<evidence type="ECO:0000256" key="3">
    <source>
        <dbReference type="ARBA" id="ARBA00011296"/>
    </source>
</evidence>
<protein>
    <recommendedName>
        <fullName evidence="11">Type I restriction enzyme endonuclease subunit</fullName>
        <shortName evidence="11">R protein</shortName>
        <ecNumber evidence="11">3.1.21.3</ecNumber>
    </recommendedName>
    <alternativeName>
        <fullName evidence="11">Type-1 restriction enzyme R protein</fullName>
    </alternativeName>
</protein>
<keyword evidence="8 11" id="KW-0378">Hydrolase</keyword>
<dbReference type="Gene3D" id="3.40.50.300">
    <property type="entry name" value="P-loop containing nucleotide triphosphate hydrolases"/>
    <property type="match status" value="2"/>
</dbReference>
<evidence type="ECO:0000256" key="8">
    <source>
        <dbReference type="ARBA" id="ARBA00022801"/>
    </source>
</evidence>
<dbReference type="GO" id="GO:0009035">
    <property type="term" value="F:type I site-specific deoxyribonuclease activity"/>
    <property type="evidence" value="ECO:0007669"/>
    <property type="project" value="UniProtKB-EC"/>
</dbReference>
<keyword evidence="6 11" id="KW-0680">Restriction system</keyword>
<evidence type="ECO:0000313" key="13">
    <source>
        <dbReference type="EMBL" id="MCS4487944.1"/>
    </source>
</evidence>
<comment type="similarity">
    <text evidence="2 11">Belongs to the HsdR family.</text>
</comment>
<keyword evidence="14" id="KW-1185">Reference proteome</keyword>
<keyword evidence="4" id="KW-0540">Nuclease</keyword>
<dbReference type="Proteomes" id="UP001206548">
    <property type="component" value="Unassembled WGS sequence"/>
</dbReference>
<dbReference type="Pfam" id="PF04313">
    <property type="entry name" value="HSDR_N"/>
    <property type="match status" value="1"/>
</dbReference>
<evidence type="ECO:0000256" key="4">
    <source>
        <dbReference type="ARBA" id="ARBA00022722"/>
    </source>
</evidence>
<reference evidence="13 14" key="1">
    <citation type="journal article" date="2023" name="Int. J. Syst. Evol. Microbiol.">
        <title>Streptococcus sciuri sp. nov., Staphylococcus marylandisciuri sp. nov. and Staphylococcus americanisciuri sp. nov., isolated from faeces of eastern grey squirrel (Sciurus carolinensis).</title>
        <authorList>
            <person name="Volokhov D.V."/>
            <person name="Zagorodnyaya T.A."/>
            <person name="Furtak V.A."/>
            <person name="Nattanmai G."/>
            <person name="Randall L."/>
            <person name="Jose S."/>
            <person name="Gao Y."/>
            <person name="Eisenberg T."/>
            <person name="Delmonte P."/>
            <person name="Blom J."/>
            <person name="Mitchell K.K."/>
        </authorList>
    </citation>
    <scope>NUCLEOTIDE SEQUENCE [LARGE SCALE GENOMIC DNA]</scope>
    <source>
        <strain evidence="13 14">SQ9-PEA</strain>
    </source>
</reference>
<dbReference type="InterPro" id="IPR027417">
    <property type="entry name" value="P-loop_NTPase"/>
</dbReference>
<dbReference type="PROSITE" id="PS51192">
    <property type="entry name" value="HELICASE_ATP_BIND_1"/>
    <property type="match status" value="1"/>
</dbReference>
<evidence type="ECO:0000256" key="10">
    <source>
        <dbReference type="ARBA" id="ARBA00023125"/>
    </source>
</evidence>
<evidence type="ECO:0000256" key="5">
    <source>
        <dbReference type="ARBA" id="ARBA00022741"/>
    </source>
</evidence>
<dbReference type="InterPro" id="IPR021810">
    <property type="entry name" value="T1RH-like_C"/>
</dbReference>
<keyword evidence="10 11" id="KW-0238">DNA-binding</keyword>
<dbReference type="Gene3D" id="3.90.1570.50">
    <property type="match status" value="1"/>
</dbReference>
<comment type="function">
    <text evidence="11">Subunit R is required for both nuclease and ATPase activities, but not for modification.</text>
</comment>
<dbReference type="SMART" id="SM00487">
    <property type="entry name" value="DEXDc"/>
    <property type="match status" value="1"/>
</dbReference>
<organism evidence="13 14">
    <name type="scientific">Streptococcus sciuri</name>
    <dbReference type="NCBI Taxonomy" id="2973939"/>
    <lineage>
        <taxon>Bacteria</taxon>
        <taxon>Bacillati</taxon>
        <taxon>Bacillota</taxon>
        <taxon>Bacilli</taxon>
        <taxon>Lactobacillales</taxon>
        <taxon>Streptococcaceae</taxon>
        <taxon>Streptococcus</taxon>
    </lineage>
</organism>
<comment type="subunit">
    <text evidence="3 11">The type I restriction/modification system is composed of three polypeptides R, M and S.</text>
</comment>
<keyword evidence="9 11" id="KW-0067">ATP-binding</keyword>
<dbReference type="Pfam" id="PF22679">
    <property type="entry name" value="T1R_D3-like"/>
    <property type="match status" value="1"/>
</dbReference>
<dbReference type="Pfam" id="PF18766">
    <property type="entry name" value="SWI2_SNF2"/>
    <property type="match status" value="1"/>
</dbReference>
<evidence type="ECO:0000259" key="12">
    <source>
        <dbReference type="PROSITE" id="PS51192"/>
    </source>
</evidence>
<comment type="catalytic activity">
    <reaction evidence="1 11">
        <text>Endonucleolytic cleavage of DNA to give random double-stranded fragments with terminal 5'-phosphates, ATP is simultaneously hydrolyzed.</text>
        <dbReference type="EC" id="3.1.21.3"/>
    </reaction>
</comment>
<dbReference type="EMBL" id="JANUXX010000002">
    <property type="protein sequence ID" value="MCS4487944.1"/>
    <property type="molecule type" value="Genomic_DNA"/>
</dbReference>
<evidence type="ECO:0000256" key="9">
    <source>
        <dbReference type="ARBA" id="ARBA00022840"/>
    </source>
</evidence>
<comment type="caution">
    <text evidence="13">The sequence shown here is derived from an EMBL/GenBank/DDBJ whole genome shotgun (WGS) entry which is preliminary data.</text>
</comment>
<dbReference type="PANTHER" id="PTHR30195">
    <property type="entry name" value="TYPE I SITE-SPECIFIC DEOXYRIBONUCLEASE PROTEIN SUBUNIT M AND R"/>
    <property type="match status" value="1"/>
</dbReference>
<dbReference type="CDD" id="cd18800">
    <property type="entry name" value="SF2_C_EcoR124I-like"/>
    <property type="match status" value="1"/>
</dbReference>
<dbReference type="InterPro" id="IPR007409">
    <property type="entry name" value="Restrct_endonuc_type1_HsdR_N"/>
</dbReference>
<sequence length="1044" mass="120697">MAKFTETQLEMAIIELFQEMGYAYLDGHKLNRKYDEVLLEDDLKDFLKHRYPELTSVELDKVVYKLKYLPSKPVYTANREAFYLINEGFNLIREDSQKETLHIDYIDYDKPENNIFKVVNQFTVQDERERRPDMLLFINGIPVAIFEFKTAIQETTTVYDAWKQVCIRYRRDIPTLLKYSFLSVISDGANTKLGSIFTPYEYYYSWNKANDNEKVANGISALLTMIHGAFAKDRVVSILRDFIYYPDSDEKETTIVTRYPQFFASIKMLENIKEHMKPHGDGKGGTYFGATGSGKTNTMLFLSRLLGTHDRDIFKSPTVIILVDREDLSSQTSALFENSKRYLKTENVKTIGSRAELKEELSFNQSGGVYITTIQKFEEATGLLSERTNIICISDEAHRTQTNIGAKLKYTDKGVETTYGFAKYLRDSFPNATYAGFTGTPIDETLHVFGEVVEQYTMREATDDGITVKISYEPRLARVITNQQQVDEIDNYYKSVEEAGANTEQIEASKRAMANMTQILSHPDRIRKVVEDIAEHYEKVVSEKPDIVQKAMIVCSNREHAYKVYKELEKVRPEWFVAKKTERDDLSEKELEELTAFPKVNIVATRGKDDEEDMYNLLGTTEHRKSLDKAFKNTSSNFQIVIVVDMWITGFDVPSLAVMYIDKPLKKHTLIQTISRVNRVFEGKDHGFVVDYIGIKRSMMEAIKMYGGEKESPVDELGISLKVFRNQLSLIDELVGKFDATDFFNGRPEERLLCLNRAAEYLQMLKDMETRFMYLSRRMKSAYEIVYPSGELRDNEVEKAQFYLAIRSIIYKQTKGTAPDAETMNKHVQKMIEDAIASTGVEDIVNNDKLELFDENFLEQLNELEMPITKFNALLKLLKRAIDQYGATNLVKAIEFSERLTEVIENYNNRDELVFSSEEMAQFVDGLSEEVMKILEDLQIDMNSFQAMGVSYEEKVFYDILIKVRDEHEFEYADDKCMELAKAIKELVDDKAQYADWSKREDIKAQLNVDLTVLLYENGYPPQWNEEVFEQVLGQAENFKKSLD</sequence>
<dbReference type="InterPro" id="IPR040980">
    <property type="entry name" value="SWI2_SNF2"/>
</dbReference>
<evidence type="ECO:0000256" key="1">
    <source>
        <dbReference type="ARBA" id="ARBA00000851"/>
    </source>
</evidence>
<evidence type="ECO:0000256" key="11">
    <source>
        <dbReference type="RuleBase" id="RU364115"/>
    </source>
</evidence>
<evidence type="ECO:0000313" key="14">
    <source>
        <dbReference type="Proteomes" id="UP001206548"/>
    </source>
</evidence>
<dbReference type="NCBIfam" id="TIGR00348">
    <property type="entry name" value="hsdR"/>
    <property type="match status" value="1"/>
</dbReference>
<evidence type="ECO:0000256" key="6">
    <source>
        <dbReference type="ARBA" id="ARBA00022747"/>
    </source>
</evidence>
<evidence type="ECO:0000256" key="7">
    <source>
        <dbReference type="ARBA" id="ARBA00022759"/>
    </source>
</evidence>
<name>A0ABT2F682_9STRE</name>
<gene>
    <name evidence="13" type="ORF">NXS10_03015</name>
</gene>
<dbReference type="RefSeq" id="WP_259137514.1">
    <property type="nucleotide sequence ID" value="NZ_JANUXX010000002.1"/>
</dbReference>
<dbReference type="InterPro" id="IPR055180">
    <property type="entry name" value="HsdR_RecA-like_helicase_dom_2"/>
</dbReference>
<dbReference type="InterPro" id="IPR051268">
    <property type="entry name" value="Type-I_R_enzyme_R_subunit"/>
</dbReference>